<name>A0A8S5NSE9_9CAUD</name>
<evidence type="ECO:0000313" key="10">
    <source>
        <dbReference type="EMBL" id="DAD96971.1"/>
    </source>
</evidence>
<evidence type="ECO:0000256" key="5">
    <source>
        <dbReference type="ARBA" id="ARBA00022908"/>
    </source>
</evidence>
<dbReference type="InterPro" id="IPR011010">
    <property type="entry name" value="DNA_brk_join_enz"/>
</dbReference>
<keyword evidence="3" id="KW-0808">Transferase</keyword>
<keyword evidence="7" id="KW-0233">DNA recombination</keyword>
<dbReference type="GO" id="GO:0016740">
    <property type="term" value="F:transferase activity"/>
    <property type="evidence" value="ECO:0007669"/>
    <property type="project" value="UniProtKB-KW"/>
</dbReference>
<dbReference type="EMBL" id="BK015227">
    <property type="protein sequence ID" value="DAD96971.1"/>
    <property type="molecule type" value="Genomic_DNA"/>
</dbReference>
<dbReference type="PANTHER" id="PTHR30349:SF64">
    <property type="entry name" value="PROPHAGE INTEGRASE INTD-RELATED"/>
    <property type="match status" value="1"/>
</dbReference>
<comment type="similarity">
    <text evidence="1">Belongs to the 'phage' integrase family.</text>
</comment>
<keyword evidence="6" id="KW-0238">DNA-binding</keyword>
<dbReference type="Pfam" id="PF00589">
    <property type="entry name" value="Phage_integrase"/>
    <property type="match status" value="1"/>
</dbReference>
<evidence type="ECO:0000256" key="3">
    <source>
        <dbReference type="ARBA" id="ARBA00022679"/>
    </source>
</evidence>
<feature type="domain" description="Tyr recombinase" evidence="9">
    <location>
        <begin position="153"/>
        <end position="352"/>
    </location>
</feature>
<protein>
    <recommendedName>
        <fullName evidence="2">Integrase</fullName>
    </recommendedName>
</protein>
<keyword evidence="8" id="KW-1160">Virus entry into host cell</keyword>
<dbReference type="PROSITE" id="PS51898">
    <property type="entry name" value="TYR_RECOMBINASE"/>
    <property type="match status" value="1"/>
</dbReference>
<dbReference type="InterPro" id="IPR010998">
    <property type="entry name" value="Integrase_recombinase_N"/>
</dbReference>
<dbReference type="GO" id="GO:0044826">
    <property type="term" value="P:viral genome integration into host DNA"/>
    <property type="evidence" value="ECO:0007669"/>
    <property type="project" value="UniProtKB-KW"/>
</dbReference>
<dbReference type="PANTHER" id="PTHR30349">
    <property type="entry name" value="PHAGE INTEGRASE-RELATED"/>
    <property type="match status" value="1"/>
</dbReference>
<keyword evidence="5" id="KW-0229">DNA integration</keyword>
<evidence type="ECO:0000256" key="8">
    <source>
        <dbReference type="ARBA" id="ARBA00023195"/>
    </source>
</evidence>
<evidence type="ECO:0000256" key="1">
    <source>
        <dbReference type="ARBA" id="ARBA00008857"/>
    </source>
</evidence>
<reference evidence="10" key="1">
    <citation type="journal article" date="2021" name="Proc. Natl. Acad. Sci. U.S.A.">
        <title>A Catalog of Tens of Thousands of Viruses from Human Metagenomes Reveals Hidden Associations with Chronic Diseases.</title>
        <authorList>
            <person name="Tisza M.J."/>
            <person name="Buck C.B."/>
        </authorList>
    </citation>
    <scope>NUCLEOTIDE SEQUENCE</scope>
    <source>
        <strain evidence="10">Ctr0w28</strain>
    </source>
</reference>
<dbReference type="InterPro" id="IPR050090">
    <property type="entry name" value="Tyrosine_recombinase_XerCD"/>
</dbReference>
<dbReference type="Pfam" id="PF22022">
    <property type="entry name" value="Phage_int_M"/>
    <property type="match status" value="1"/>
</dbReference>
<dbReference type="GO" id="GO:0003677">
    <property type="term" value="F:DNA binding"/>
    <property type="evidence" value="ECO:0007669"/>
    <property type="project" value="UniProtKB-KW"/>
</dbReference>
<sequence length="368" mass="41736">MAEYKYVRKTIRYGGKRYEVTGKTELEALEKLAELKSRLKRGELTVGENMTVDAWYREWKALYKEPSGITDKSLSMYDALYQNYLYPKIGRMKLKDVRDVHLQKILNEQAGMSYSHVKKLRGAMMQLFSKARKSRLITYDPSEDLAIPFYTKRSRRALTDAERCAILEVAKNHRSGLWVLTMLYTGMRPGETAALQWADIDFGRNEIHVHAAKESGSSRIKGTKTVAGVRDIPIHAELRPLLLKVQGAPFTPVFPTARGNRQNDNSLRRLWTSFKRDLDIYMGATVYRNQIIRSVVADDLTPYCLRHTFCTDLQKAGVPINVAKELMGHADISTTANIYTHKDMEVLHTGISLLDGSGGKDGGKQNLA</sequence>
<accession>A0A8S5NSE9</accession>
<keyword evidence="4" id="KW-0378">Hydrolase</keyword>
<dbReference type="SUPFAM" id="SSF56349">
    <property type="entry name" value="DNA breaking-rejoining enzymes"/>
    <property type="match status" value="1"/>
</dbReference>
<proteinExistence type="inferred from homology"/>
<evidence type="ECO:0000256" key="4">
    <source>
        <dbReference type="ARBA" id="ARBA00022801"/>
    </source>
</evidence>
<dbReference type="GO" id="GO:0006310">
    <property type="term" value="P:DNA recombination"/>
    <property type="evidence" value="ECO:0007669"/>
    <property type="project" value="UniProtKB-KW"/>
</dbReference>
<dbReference type="InterPro" id="IPR013762">
    <property type="entry name" value="Integrase-like_cat_sf"/>
</dbReference>
<evidence type="ECO:0000256" key="6">
    <source>
        <dbReference type="ARBA" id="ARBA00023125"/>
    </source>
</evidence>
<dbReference type="GO" id="GO:0075713">
    <property type="term" value="P:establishment of integrated proviral latency"/>
    <property type="evidence" value="ECO:0007669"/>
    <property type="project" value="UniProtKB-KW"/>
</dbReference>
<dbReference type="CDD" id="cd01189">
    <property type="entry name" value="INT_ICEBs1_C_like"/>
    <property type="match status" value="1"/>
</dbReference>
<dbReference type="Gene3D" id="1.10.150.130">
    <property type="match status" value="1"/>
</dbReference>
<organism evidence="10">
    <name type="scientific">Myoviridae sp. ctr0w28</name>
    <dbReference type="NCBI Taxonomy" id="2826703"/>
    <lineage>
        <taxon>Viruses</taxon>
        <taxon>Duplodnaviria</taxon>
        <taxon>Heunggongvirae</taxon>
        <taxon>Uroviricota</taxon>
        <taxon>Caudoviricetes</taxon>
    </lineage>
</organism>
<evidence type="ECO:0000259" key="9">
    <source>
        <dbReference type="PROSITE" id="PS51898"/>
    </source>
</evidence>
<dbReference type="Gene3D" id="1.10.443.10">
    <property type="entry name" value="Intergrase catalytic core"/>
    <property type="match status" value="1"/>
</dbReference>
<evidence type="ECO:0000256" key="7">
    <source>
        <dbReference type="ARBA" id="ARBA00023172"/>
    </source>
</evidence>
<dbReference type="GO" id="GO:0016787">
    <property type="term" value="F:hydrolase activity"/>
    <property type="evidence" value="ECO:0007669"/>
    <property type="project" value="UniProtKB-KW"/>
</dbReference>
<dbReference type="InterPro" id="IPR002104">
    <property type="entry name" value="Integrase_catalytic"/>
</dbReference>
<dbReference type="InterPro" id="IPR053876">
    <property type="entry name" value="Phage_int_M"/>
</dbReference>
<keyword evidence="8" id="KW-1179">Viral genome integration</keyword>
<dbReference type="GO" id="GO:0015074">
    <property type="term" value="P:DNA integration"/>
    <property type="evidence" value="ECO:0007669"/>
    <property type="project" value="UniProtKB-KW"/>
</dbReference>
<evidence type="ECO:0000256" key="2">
    <source>
        <dbReference type="ARBA" id="ARBA00016082"/>
    </source>
</evidence>